<dbReference type="SUPFAM" id="SSF55811">
    <property type="entry name" value="Nudix"/>
    <property type="match status" value="1"/>
</dbReference>
<evidence type="ECO:0000256" key="1">
    <source>
        <dbReference type="ARBA" id="ARBA00022801"/>
    </source>
</evidence>
<sequence>MLKEEISSGGVVVFNNAILLLKKFNGDWVLPKGKIEEGESSKDAALREVFEEGGVRAEIKEYLGEIHYTYKENWDENRPVHKTVHWYLMTCKNMETTPQKEEGFVEAKFIHFNQVLSLAKYNDETAIIEVALKKIKSRR</sequence>
<dbReference type="GO" id="GO:0016787">
    <property type="term" value="F:hydrolase activity"/>
    <property type="evidence" value="ECO:0007669"/>
    <property type="project" value="UniProtKB-KW"/>
</dbReference>
<dbReference type="PROSITE" id="PS51462">
    <property type="entry name" value="NUDIX"/>
    <property type="match status" value="1"/>
</dbReference>
<dbReference type="PANTHER" id="PTHR21340:SF0">
    <property type="entry name" value="BIS(5'-NUCLEOSYL)-TETRAPHOSPHATASE [ASYMMETRICAL]"/>
    <property type="match status" value="1"/>
</dbReference>
<dbReference type="InterPro" id="IPR015797">
    <property type="entry name" value="NUDIX_hydrolase-like_dom_sf"/>
</dbReference>
<dbReference type="InterPro" id="IPR000086">
    <property type="entry name" value="NUDIX_hydrolase_dom"/>
</dbReference>
<protein>
    <submittedName>
        <fullName evidence="4">NUDIX hydrolase</fullName>
        <ecNumber evidence="4">3.6.-.-</ecNumber>
    </submittedName>
</protein>
<accession>A0ABV9QJI0</accession>
<dbReference type="Pfam" id="PF00293">
    <property type="entry name" value="NUDIX"/>
    <property type="match status" value="1"/>
</dbReference>
<dbReference type="Gene3D" id="3.90.79.10">
    <property type="entry name" value="Nucleoside Triphosphate Pyrophosphohydrolase"/>
    <property type="match status" value="1"/>
</dbReference>
<dbReference type="CDD" id="cd03673">
    <property type="entry name" value="NUDIX_Ap6A_hydrolase"/>
    <property type="match status" value="1"/>
</dbReference>
<dbReference type="Proteomes" id="UP001595916">
    <property type="component" value="Unassembled WGS sequence"/>
</dbReference>
<evidence type="ECO:0000259" key="3">
    <source>
        <dbReference type="PROSITE" id="PS51462"/>
    </source>
</evidence>
<dbReference type="PANTHER" id="PTHR21340">
    <property type="entry name" value="DIADENOSINE 5,5-P1,P4-TETRAPHOSPHATE PYROPHOSPHOHYDROLASE MUTT"/>
    <property type="match status" value="1"/>
</dbReference>
<dbReference type="PRINTS" id="PR00502">
    <property type="entry name" value="NUDIXFAMILY"/>
</dbReference>
<dbReference type="InterPro" id="IPR020476">
    <property type="entry name" value="Nudix_hydrolase"/>
</dbReference>
<dbReference type="EMBL" id="JBHSHL010000005">
    <property type="protein sequence ID" value="MFC4803806.1"/>
    <property type="molecule type" value="Genomic_DNA"/>
</dbReference>
<feature type="domain" description="Nudix hydrolase" evidence="3">
    <location>
        <begin position="3"/>
        <end position="132"/>
    </location>
</feature>
<name>A0ABV9QJI0_9FIRM</name>
<dbReference type="EC" id="3.6.-.-" evidence="4"/>
<keyword evidence="1 2" id="KW-0378">Hydrolase</keyword>
<comment type="caution">
    <text evidence="4">The sequence shown here is derived from an EMBL/GenBank/DDBJ whole genome shotgun (WGS) entry which is preliminary data.</text>
</comment>
<gene>
    <name evidence="4" type="ORF">ACFO4R_01800</name>
</gene>
<dbReference type="RefSeq" id="WP_379787269.1">
    <property type="nucleotide sequence ID" value="NZ_JBHSHL010000005.1"/>
</dbReference>
<evidence type="ECO:0000313" key="4">
    <source>
        <dbReference type="EMBL" id="MFC4803806.1"/>
    </source>
</evidence>
<evidence type="ECO:0000313" key="5">
    <source>
        <dbReference type="Proteomes" id="UP001595916"/>
    </source>
</evidence>
<dbReference type="PROSITE" id="PS00893">
    <property type="entry name" value="NUDIX_BOX"/>
    <property type="match status" value="1"/>
</dbReference>
<reference evidence="5" key="1">
    <citation type="journal article" date="2019" name="Int. J. Syst. Evol. Microbiol.">
        <title>The Global Catalogue of Microorganisms (GCM) 10K type strain sequencing project: providing services to taxonomists for standard genome sequencing and annotation.</title>
        <authorList>
            <consortium name="The Broad Institute Genomics Platform"/>
            <consortium name="The Broad Institute Genome Sequencing Center for Infectious Disease"/>
            <person name="Wu L."/>
            <person name="Ma J."/>
        </authorList>
    </citation>
    <scope>NUCLEOTIDE SEQUENCE [LARGE SCALE GENOMIC DNA]</scope>
    <source>
        <strain evidence="5">CCUG 46385</strain>
    </source>
</reference>
<keyword evidence="5" id="KW-1185">Reference proteome</keyword>
<dbReference type="InterPro" id="IPR020084">
    <property type="entry name" value="NUDIX_hydrolase_CS"/>
</dbReference>
<dbReference type="InterPro" id="IPR051325">
    <property type="entry name" value="Nudix_hydrolase_domain"/>
</dbReference>
<proteinExistence type="inferred from homology"/>
<comment type="similarity">
    <text evidence="2">Belongs to the Nudix hydrolase family.</text>
</comment>
<organism evidence="4 5">
    <name type="scientific">Filifactor villosus</name>
    <dbReference type="NCBI Taxonomy" id="29374"/>
    <lineage>
        <taxon>Bacteria</taxon>
        <taxon>Bacillati</taxon>
        <taxon>Bacillota</taxon>
        <taxon>Clostridia</taxon>
        <taxon>Peptostreptococcales</taxon>
        <taxon>Filifactoraceae</taxon>
        <taxon>Filifactor</taxon>
    </lineage>
</organism>
<evidence type="ECO:0000256" key="2">
    <source>
        <dbReference type="RuleBase" id="RU003476"/>
    </source>
</evidence>